<name>A0A2N3X191_9PSEU</name>
<comment type="caution">
    <text evidence="2">The sequence shown here is derived from an EMBL/GenBank/DDBJ whole genome shotgun (WGS) entry which is preliminary data.</text>
</comment>
<accession>A0A2N3X191</accession>
<evidence type="ECO:0000256" key="1">
    <source>
        <dbReference type="SAM" id="Phobius"/>
    </source>
</evidence>
<dbReference type="RefSeq" id="WP_101434390.1">
    <property type="nucleotide sequence ID" value="NZ_PJMY01000002.1"/>
</dbReference>
<organism evidence="2 3">
    <name type="scientific">Amycolatopsis echigonensis</name>
    <dbReference type="NCBI Taxonomy" id="2576905"/>
    <lineage>
        <taxon>Bacteria</taxon>
        <taxon>Bacillati</taxon>
        <taxon>Actinomycetota</taxon>
        <taxon>Actinomycetes</taxon>
        <taxon>Pseudonocardiales</taxon>
        <taxon>Pseudonocardiaceae</taxon>
        <taxon>Amycolatopsis</taxon>
    </lineage>
</organism>
<reference evidence="2 3" key="1">
    <citation type="submission" date="2017-12" db="EMBL/GenBank/DDBJ databases">
        <title>Sequencing the genomes of 1000 Actinobacteria strains.</title>
        <authorList>
            <person name="Klenk H.-P."/>
        </authorList>
    </citation>
    <scope>NUCLEOTIDE SEQUENCE [LARGE SCALE GENOMIC DNA]</scope>
    <source>
        <strain evidence="2 3">DSM 45165</strain>
    </source>
</reference>
<feature type="transmembrane region" description="Helical" evidence="1">
    <location>
        <begin position="133"/>
        <end position="152"/>
    </location>
</feature>
<dbReference type="AlphaFoldDB" id="A0A2N3X191"/>
<sequence>MTFDRRFAAAPFAAVGTGCVVAGGLVAAVTAPAPSTHASWAAAYLVLVAGVAQIALGLGQAALASHPPSTRQVAAQVIGWNVGNAAVLAGTLTGVLPLVDLGGALLVIDLALLIHAVRGGLRRSTRVGRWALYGFRVLVLLLLVSIPIGLALTRIEPA</sequence>
<dbReference type="PROSITE" id="PS51257">
    <property type="entry name" value="PROKAR_LIPOPROTEIN"/>
    <property type="match status" value="1"/>
</dbReference>
<feature type="transmembrane region" description="Helical" evidence="1">
    <location>
        <begin position="41"/>
        <end position="65"/>
    </location>
</feature>
<evidence type="ECO:0000313" key="3">
    <source>
        <dbReference type="Proteomes" id="UP000233750"/>
    </source>
</evidence>
<dbReference type="Proteomes" id="UP000233750">
    <property type="component" value="Unassembled WGS sequence"/>
</dbReference>
<gene>
    <name evidence="2" type="ORF">ATK30_0888</name>
</gene>
<feature type="transmembrane region" description="Helical" evidence="1">
    <location>
        <begin position="102"/>
        <end position="121"/>
    </location>
</feature>
<dbReference type="EMBL" id="PJMY01000002">
    <property type="protein sequence ID" value="PKV99895.1"/>
    <property type="molecule type" value="Genomic_DNA"/>
</dbReference>
<feature type="transmembrane region" description="Helical" evidence="1">
    <location>
        <begin position="77"/>
        <end position="96"/>
    </location>
</feature>
<keyword evidence="3" id="KW-1185">Reference proteome</keyword>
<evidence type="ECO:0000313" key="2">
    <source>
        <dbReference type="EMBL" id="PKV99895.1"/>
    </source>
</evidence>
<keyword evidence="1" id="KW-1133">Transmembrane helix</keyword>
<keyword evidence="1" id="KW-0812">Transmembrane</keyword>
<feature type="transmembrane region" description="Helical" evidence="1">
    <location>
        <begin position="7"/>
        <end position="29"/>
    </location>
</feature>
<dbReference type="OrthoDB" id="4870475at2"/>
<proteinExistence type="predicted"/>
<protein>
    <submittedName>
        <fullName evidence="2">Uncharacterized protein</fullName>
    </submittedName>
</protein>
<keyword evidence="1" id="KW-0472">Membrane</keyword>